<dbReference type="Gene3D" id="3.30.40.10">
    <property type="entry name" value="Zinc/RING finger domain, C3HC4 (zinc finger)"/>
    <property type="match status" value="1"/>
</dbReference>
<feature type="domain" description="RING-type" evidence="3">
    <location>
        <begin position="281"/>
        <end position="340"/>
    </location>
</feature>
<feature type="compositionally biased region" description="Polar residues" evidence="2">
    <location>
        <begin position="184"/>
        <end position="201"/>
    </location>
</feature>
<feature type="compositionally biased region" description="Low complexity" evidence="2">
    <location>
        <begin position="411"/>
        <end position="420"/>
    </location>
</feature>
<evidence type="ECO:0000256" key="1">
    <source>
        <dbReference type="PROSITE-ProRule" id="PRU00175"/>
    </source>
</evidence>
<evidence type="ECO:0000313" key="4">
    <source>
        <dbReference type="Proteomes" id="UP001515500"/>
    </source>
</evidence>
<proteinExistence type="predicted"/>
<gene>
    <name evidence="5" type="primary">LOC120280514</name>
</gene>
<dbReference type="SMART" id="SM00184">
    <property type="entry name" value="RING"/>
    <property type="match status" value="1"/>
</dbReference>
<name>A0AB40CVS2_DIOCR</name>
<evidence type="ECO:0000259" key="3">
    <source>
        <dbReference type="PROSITE" id="PS50089"/>
    </source>
</evidence>
<feature type="region of interest" description="Disordered" evidence="2">
    <location>
        <begin position="51"/>
        <end position="84"/>
    </location>
</feature>
<sequence>MGANCCVAARDKPLPYQTRFEAPIRRNVRHSPSWSFRWDNRTHIEDIMDNSTHFSHHNSGNIGSEIKSGEETETEGLSDGGSPLDVFRASKWRKAAVKTETSGHVKVGGADLSTESNLSTEDKYSPKSSGVASASDSKPSLYIPSTPSPSAHRPDPSSSRSRSLPSEATSSRKVRGSPGCQLARQVSDSRIPNLKSLNENSSPEDRQSFVLSVCSNDLSAGGSQGGSSDGWSMRMFSELVASSQRERWSFDRENPNSNSIKVAAQSNNQPSTSLSTELQSCGVCLKLLKDRSPWTVQKLVASNEIAVVAVLVCGHVYHAECLESLTTDADRYDPPCPVCTLGEKCGSKLLAKAESKARSKISKTAVADADVDRISERQKSGKFPRLGASSSMKNAFSRPFLRRHFSLGSRPPVRSVSETESSSRKKGFWAKARYWRE</sequence>
<evidence type="ECO:0000313" key="5">
    <source>
        <dbReference type="RefSeq" id="XP_039143308.1"/>
    </source>
</evidence>
<reference evidence="5" key="1">
    <citation type="submission" date="2025-08" db="UniProtKB">
        <authorList>
            <consortium name="RefSeq"/>
        </authorList>
    </citation>
    <scope>IDENTIFICATION</scope>
</reference>
<dbReference type="Proteomes" id="UP001515500">
    <property type="component" value="Chromosome 17"/>
</dbReference>
<dbReference type="InterPro" id="IPR013083">
    <property type="entry name" value="Znf_RING/FYVE/PHD"/>
</dbReference>
<accession>A0AB40CVS2</accession>
<dbReference type="GeneID" id="120280514"/>
<feature type="compositionally biased region" description="Polar residues" evidence="2">
    <location>
        <begin position="126"/>
        <end position="138"/>
    </location>
</feature>
<feature type="compositionally biased region" description="Low complexity" evidence="2">
    <location>
        <begin position="148"/>
        <end position="171"/>
    </location>
</feature>
<keyword evidence="4" id="KW-1185">Reference proteome</keyword>
<dbReference type="RefSeq" id="XP_039143308.1">
    <property type="nucleotide sequence ID" value="XM_039287374.1"/>
</dbReference>
<dbReference type="AlphaFoldDB" id="A0AB40CVS2"/>
<dbReference type="CDD" id="cd16448">
    <property type="entry name" value="RING-H2"/>
    <property type="match status" value="1"/>
</dbReference>
<evidence type="ECO:0000256" key="2">
    <source>
        <dbReference type="SAM" id="MobiDB-lite"/>
    </source>
</evidence>
<keyword evidence="1" id="KW-0862">Zinc</keyword>
<feature type="compositionally biased region" description="Polar residues" evidence="2">
    <location>
        <begin position="51"/>
        <end position="62"/>
    </location>
</feature>
<organism evidence="4 5">
    <name type="scientific">Dioscorea cayennensis subsp. rotundata</name>
    <name type="common">White Guinea yam</name>
    <name type="synonym">Dioscorea rotundata</name>
    <dbReference type="NCBI Taxonomy" id="55577"/>
    <lineage>
        <taxon>Eukaryota</taxon>
        <taxon>Viridiplantae</taxon>
        <taxon>Streptophyta</taxon>
        <taxon>Embryophyta</taxon>
        <taxon>Tracheophyta</taxon>
        <taxon>Spermatophyta</taxon>
        <taxon>Magnoliopsida</taxon>
        <taxon>Liliopsida</taxon>
        <taxon>Dioscoreales</taxon>
        <taxon>Dioscoreaceae</taxon>
        <taxon>Dioscorea</taxon>
    </lineage>
</organism>
<protein>
    <submittedName>
        <fullName evidence="5">Uncharacterized protein LOC120280514</fullName>
    </submittedName>
</protein>
<keyword evidence="1" id="KW-0863">Zinc-finger</keyword>
<dbReference type="PANTHER" id="PTHR31150:SF32">
    <property type="entry name" value="RING_U-BOX SUPERFAMILY PROTEIN"/>
    <property type="match status" value="1"/>
</dbReference>
<dbReference type="PROSITE" id="PS50089">
    <property type="entry name" value="ZF_RING_2"/>
    <property type="match status" value="1"/>
</dbReference>
<dbReference type="SUPFAM" id="SSF57850">
    <property type="entry name" value="RING/U-box"/>
    <property type="match status" value="1"/>
</dbReference>
<dbReference type="InterPro" id="IPR001841">
    <property type="entry name" value="Znf_RING"/>
</dbReference>
<feature type="region of interest" description="Disordered" evidence="2">
    <location>
        <begin position="406"/>
        <end position="437"/>
    </location>
</feature>
<dbReference type="PANTHER" id="PTHR31150">
    <property type="entry name" value="EXPRESSED PROTEIN"/>
    <property type="match status" value="1"/>
</dbReference>
<feature type="region of interest" description="Disordered" evidence="2">
    <location>
        <begin position="98"/>
        <end position="206"/>
    </location>
</feature>
<dbReference type="GO" id="GO:0008270">
    <property type="term" value="F:zinc ion binding"/>
    <property type="evidence" value="ECO:0007669"/>
    <property type="project" value="UniProtKB-KW"/>
</dbReference>
<keyword evidence="1" id="KW-0479">Metal-binding</keyword>